<evidence type="ECO:0000256" key="5">
    <source>
        <dbReference type="ARBA" id="ARBA00022833"/>
    </source>
</evidence>
<evidence type="ECO:0000256" key="6">
    <source>
        <dbReference type="PROSITE-ProRule" id="PRU00175"/>
    </source>
</evidence>
<dbReference type="GO" id="GO:0005737">
    <property type="term" value="C:cytoplasm"/>
    <property type="evidence" value="ECO:0007669"/>
    <property type="project" value="UniProtKB-SubCell"/>
</dbReference>
<dbReference type="PROSITE" id="PS50089">
    <property type="entry name" value="ZF_RING_2"/>
    <property type="match status" value="1"/>
</dbReference>
<dbReference type="AlphaFoldDB" id="A0A1X2HSJ6"/>
<reference evidence="9 10" key="1">
    <citation type="submission" date="2016-07" db="EMBL/GenBank/DDBJ databases">
        <title>Pervasive Adenine N6-methylation of Active Genes in Fungi.</title>
        <authorList>
            <consortium name="DOE Joint Genome Institute"/>
            <person name="Mondo S.J."/>
            <person name="Dannebaum R.O."/>
            <person name="Kuo R.C."/>
            <person name="Labutti K."/>
            <person name="Haridas S."/>
            <person name="Kuo A."/>
            <person name="Salamov A."/>
            <person name="Ahrendt S.R."/>
            <person name="Lipzen A."/>
            <person name="Sullivan W."/>
            <person name="Andreopoulos W.B."/>
            <person name="Clum A."/>
            <person name="Lindquist E."/>
            <person name="Daum C."/>
            <person name="Ramamoorthy G.K."/>
            <person name="Gryganskyi A."/>
            <person name="Culley D."/>
            <person name="Magnuson J.K."/>
            <person name="James T.Y."/>
            <person name="O'Malley M.A."/>
            <person name="Stajich J.E."/>
            <person name="Spatafora J.W."/>
            <person name="Visel A."/>
            <person name="Grigoriev I.V."/>
        </authorList>
    </citation>
    <scope>NUCLEOTIDE SEQUENCE [LARGE SCALE GENOMIC DNA]</scope>
    <source>
        <strain evidence="9 10">NRRL 2496</strain>
    </source>
</reference>
<dbReference type="GO" id="GO:0008270">
    <property type="term" value="F:zinc ion binding"/>
    <property type="evidence" value="ECO:0007669"/>
    <property type="project" value="UniProtKB-KW"/>
</dbReference>
<dbReference type="InterPro" id="IPR013083">
    <property type="entry name" value="Znf_RING/FYVE/PHD"/>
</dbReference>
<accession>A0A1X2HSJ6</accession>
<keyword evidence="10" id="KW-1185">Reference proteome</keyword>
<sequence>MPACPICLSEDPLAARVSRCGHVFCLPCILHYFDLAEENTRIRACPVCGDAITAAEDLKLVKKTEHHVAVRLQEPVNLVLMHRPAGSMFAMPTTAKALPQQDGFIPTDRTPMALTYARFMLASPDYMTAEYTQNASELTEAMTQLSLPEDNEELVSITSGLKHIEIERAQPPLMKRRRPGRNDINGDRRDLGGVDYYYFQAADGQLVFLHPQQIRILRHEFGDYRFFPERLISKVTYMEDRTLDEVYRKRYKYLGHLPVGSGVTFVKVDLSGTVSEEVLAAFPEANDMPHEEKDDTVVKDDEADEDEIYALSRRSSSDDERVMSRDESFAGTRTTNIEEMDEDELLAYVMRLSEAEQ</sequence>
<feature type="domain" description="RING-type" evidence="8">
    <location>
        <begin position="4"/>
        <end position="48"/>
    </location>
</feature>
<dbReference type="STRING" id="13706.A0A1X2HSJ6"/>
<evidence type="ECO:0000259" key="8">
    <source>
        <dbReference type="PROSITE" id="PS50089"/>
    </source>
</evidence>
<dbReference type="InterPro" id="IPR018957">
    <property type="entry name" value="Znf_C3HC4_RING-type"/>
</dbReference>
<comment type="caution">
    <text evidence="9">The sequence shown here is derived from an EMBL/GenBank/DDBJ whole genome shotgun (WGS) entry which is preliminary data.</text>
</comment>
<evidence type="ECO:0000256" key="1">
    <source>
        <dbReference type="ARBA" id="ARBA00004496"/>
    </source>
</evidence>
<evidence type="ECO:0000256" key="3">
    <source>
        <dbReference type="ARBA" id="ARBA00022723"/>
    </source>
</evidence>
<evidence type="ECO:0000256" key="7">
    <source>
        <dbReference type="SAM" id="MobiDB-lite"/>
    </source>
</evidence>
<feature type="region of interest" description="Disordered" evidence="7">
    <location>
        <begin position="309"/>
        <end position="337"/>
    </location>
</feature>
<feature type="region of interest" description="Disordered" evidence="7">
    <location>
        <begin position="285"/>
        <end position="304"/>
    </location>
</feature>
<proteinExistence type="predicted"/>
<dbReference type="Proteomes" id="UP000242180">
    <property type="component" value="Unassembled WGS sequence"/>
</dbReference>
<dbReference type="InParanoid" id="A0A1X2HSJ6"/>
<dbReference type="OrthoDB" id="302966at2759"/>
<dbReference type="PROSITE" id="PS50330">
    <property type="entry name" value="UIM"/>
    <property type="match status" value="1"/>
</dbReference>
<dbReference type="GO" id="GO:0000976">
    <property type="term" value="F:transcription cis-regulatory region binding"/>
    <property type="evidence" value="ECO:0007669"/>
    <property type="project" value="TreeGrafter"/>
</dbReference>
<dbReference type="PANTHER" id="PTHR12983:SF9">
    <property type="entry name" value="E3 UBIQUITIN-PROTEIN LIGASE RNF10"/>
    <property type="match status" value="1"/>
</dbReference>
<protein>
    <recommendedName>
        <fullName evidence="8">RING-type domain-containing protein</fullName>
    </recommendedName>
</protein>
<organism evidence="9 10">
    <name type="scientific">Syncephalastrum racemosum</name>
    <name type="common">Filamentous fungus</name>
    <dbReference type="NCBI Taxonomy" id="13706"/>
    <lineage>
        <taxon>Eukaryota</taxon>
        <taxon>Fungi</taxon>
        <taxon>Fungi incertae sedis</taxon>
        <taxon>Mucoromycota</taxon>
        <taxon>Mucoromycotina</taxon>
        <taxon>Mucoromycetes</taxon>
        <taxon>Mucorales</taxon>
        <taxon>Syncephalastraceae</taxon>
        <taxon>Syncephalastrum</taxon>
    </lineage>
</organism>
<dbReference type="PROSITE" id="PS00518">
    <property type="entry name" value="ZF_RING_1"/>
    <property type="match status" value="1"/>
</dbReference>
<dbReference type="GO" id="GO:0045944">
    <property type="term" value="P:positive regulation of transcription by RNA polymerase II"/>
    <property type="evidence" value="ECO:0007669"/>
    <property type="project" value="TreeGrafter"/>
</dbReference>
<evidence type="ECO:0000313" key="10">
    <source>
        <dbReference type="Proteomes" id="UP000242180"/>
    </source>
</evidence>
<gene>
    <name evidence="9" type="ORF">BCR43DRAFT_481714</name>
</gene>
<dbReference type="InterPro" id="IPR003903">
    <property type="entry name" value="UIM_dom"/>
</dbReference>
<dbReference type="Pfam" id="PF00097">
    <property type="entry name" value="zf-C3HC4"/>
    <property type="match status" value="1"/>
</dbReference>
<comment type="subcellular location">
    <subcellularLocation>
        <location evidence="1">Cytoplasm</location>
    </subcellularLocation>
</comment>
<dbReference type="EMBL" id="MCGN01000001">
    <property type="protein sequence ID" value="ORZ02547.1"/>
    <property type="molecule type" value="Genomic_DNA"/>
</dbReference>
<keyword evidence="4 6" id="KW-0863">Zinc-finger</keyword>
<keyword evidence="5" id="KW-0862">Zinc</keyword>
<keyword evidence="2" id="KW-0963">Cytoplasm</keyword>
<dbReference type="InterPro" id="IPR001841">
    <property type="entry name" value="Znf_RING"/>
</dbReference>
<dbReference type="PANTHER" id="PTHR12983">
    <property type="entry name" value="RING FINGER 10 FAMILY MEMBER"/>
    <property type="match status" value="1"/>
</dbReference>
<name>A0A1X2HSJ6_SYNRA</name>
<dbReference type="InterPro" id="IPR039739">
    <property type="entry name" value="MAG2/RNF10"/>
</dbReference>
<evidence type="ECO:0000256" key="4">
    <source>
        <dbReference type="ARBA" id="ARBA00022771"/>
    </source>
</evidence>
<feature type="compositionally biased region" description="Basic and acidic residues" evidence="7">
    <location>
        <begin position="315"/>
        <end position="328"/>
    </location>
</feature>
<dbReference type="SUPFAM" id="SSF57850">
    <property type="entry name" value="RING/U-box"/>
    <property type="match status" value="1"/>
</dbReference>
<evidence type="ECO:0000313" key="9">
    <source>
        <dbReference type="EMBL" id="ORZ02547.1"/>
    </source>
</evidence>
<evidence type="ECO:0000256" key="2">
    <source>
        <dbReference type="ARBA" id="ARBA00022490"/>
    </source>
</evidence>
<dbReference type="SMART" id="SM00184">
    <property type="entry name" value="RING"/>
    <property type="match status" value="1"/>
</dbReference>
<feature type="compositionally biased region" description="Basic and acidic residues" evidence="7">
    <location>
        <begin position="287"/>
        <end position="300"/>
    </location>
</feature>
<dbReference type="InterPro" id="IPR017907">
    <property type="entry name" value="Znf_RING_CS"/>
</dbReference>
<dbReference type="Gene3D" id="3.30.40.10">
    <property type="entry name" value="Zinc/RING finger domain, C3HC4 (zinc finger)"/>
    <property type="match status" value="1"/>
</dbReference>
<keyword evidence="3" id="KW-0479">Metal-binding</keyword>
<dbReference type="CDD" id="cd16536">
    <property type="entry name" value="RING-HC_RNF10"/>
    <property type="match status" value="1"/>
</dbReference>